<dbReference type="EMBL" id="JAAWWB010000019">
    <property type="protein sequence ID" value="KAG6760168.1"/>
    <property type="molecule type" value="Genomic_DNA"/>
</dbReference>
<comment type="caution">
    <text evidence="7">The sequence shown here is derived from an EMBL/GenBank/DDBJ whole genome shotgun (WGS) entry which is preliminary data.</text>
</comment>
<dbReference type="PANTHER" id="PTHR11062:SF253">
    <property type="entry name" value="EXOSTOSIN GT47 DOMAIN-CONTAINING PROTEIN"/>
    <property type="match status" value="1"/>
</dbReference>
<dbReference type="OrthoDB" id="1924787at2759"/>
<dbReference type="AlphaFoldDB" id="A0A8X7YWJ4"/>
<keyword evidence="8" id="KW-1185">Reference proteome</keyword>
<evidence type="ECO:0000313" key="7">
    <source>
        <dbReference type="EMBL" id="KAG6760168.1"/>
    </source>
</evidence>
<evidence type="ECO:0000256" key="1">
    <source>
        <dbReference type="ARBA" id="ARBA00004323"/>
    </source>
</evidence>
<sequence length="251" mass="29080">MIDYTSLYLSPTILFPDYQNMLISLKIYIYTPPNALSLSSPTESNFFTCLQTSPFVTQNPEEAHLYFVPFSSNLSTRSVARFIRGLRMEFPYWNRTLGADHFYVSCACLGYESDRNLVELKKNSVQISCFPVPEGRFVPHKDITFPPLANITRALQSQGNRTAKYLAVKWNDFSGKIAIFVGSRGGVKEVKRVLDRTCKDDECVGRRRLGVVASQHFAWNNMPQPYDSFHMVMYQLWLRRHTIRYARREFV</sequence>
<gene>
    <name evidence="7" type="ORF">POTOM_036671</name>
</gene>
<evidence type="ECO:0000256" key="4">
    <source>
        <dbReference type="ARBA" id="ARBA00022968"/>
    </source>
</evidence>
<evidence type="ECO:0000256" key="2">
    <source>
        <dbReference type="ARBA" id="ARBA00010271"/>
    </source>
</evidence>
<keyword evidence="3" id="KW-0328">Glycosyltransferase</keyword>
<evidence type="ECO:0000256" key="3">
    <source>
        <dbReference type="ARBA" id="ARBA00022676"/>
    </source>
</evidence>
<accession>A0A8X7YWJ4</accession>
<name>A0A8X7YWJ4_POPTO</name>
<organism evidence="7 8">
    <name type="scientific">Populus tomentosa</name>
    <name type="common">Chinese white poplar</name>
    <dbReference type="NCBI Taxonomy" id="118781"/>
    <lineage>
        <taxon>Eukaryota</taxon>
        <taxon>Viridiplantae</taxon>
        <taxon>Streptophyta</taxon>
        <taxon>Embryophyta</taxon>
        <taxon>Tracheophyta</taxon>
        <taxon>Spermatophyta</taxon>
        <taxon>Magnoliopsida</taxon>
        <taxon>eudicotyledons</taxon>
        <taxon>Gunneridae</taxon>
        <taxon>Pentapetalae</taxon>
        <taxon>rosids</taxon>
        <taxon>fabids</taxon>
        <taxon>Malpighiales</taxon>
        <taxon>Salicaceae</taxon>
        <taxon>Saliceae</taxon>
        <taxon>Populus</taxon>
    </lineage>
</organism>
<keyword evidence="5" id="KW-0333">Golgi apparatus</keyword>
<comment type="subcellular location">
    <subcellularLocation>
        <location evidence="1">Golgi apparatus membrane</location>
        <topology evidence="1">Single-pass type II membrane protein</topology>
    </subcellularLocation>
</comment>
<feature type="domain" description="Exostosin GT47" evidence="6">
    <location>
        <begin position="24"/>
        <end position="198"/>
    </location>
</feature>
<evidence type="ECO:0000256" key="5">
    <source>
        <dbReference type="ARBA" id="ARBA00023034"/>
    </source>
</evidence>
<evidence type="ECO:0000313" key="8">
    <source>
        <dbReference type="Proteomes" id="UP000886885"/>
    </source>
</evidence>
<dbReference type="Pfam" id="PF03016">
    <property type="entry name" value="Exostosin_GT47"/>
    <property type="match status" value="1"/>
</dbReference>
<comment type="similarity">
    <text evidence="2">Belongs to the glycosyltransferase 47 family.</text>
</comment>
<dbReference type="GO" id="GO:0016757">
    <property type="term" value="F:glycosyltransferase activity"/>
    <property type="evidence" value="ECO:0007669"/>
    <property type="project" value="UniProtKB-KW"/>
</dbReference>
<dbReference type="GO" id="GO:0000139">
    <property type="term" value="C:Golgi membrane"/>
    <property type="evidence" value="ECO:0007669"/>
    <property type="project" value="UniProtKB-SubCell"/>
</dbReference>
<proteinExistence type="inferred from homology"/>
<keyword evidence="4" id="KW-0812">Transmembrane</keyword>
<dbReference type="InterPro" id="IPR004263">
    <property type="entry name" value="Exostosin"/>
</dbReference>
<reference evidence="7" key="1">
    <citation type="journal article" date="2020" name="bioRxiv">
        <title>Hybrid origin of Populus tomentosa Carr. identified through genome sequencing and phylogenomic analysis.</title>
        <authorList>
            <person name="An X."/>
            <person name="Gao K."/>
            <person name="Chen Z."/>
            <person name="Li J."/>
            <person name="Yang X."/>
            <person name="Yang X."/>
            <person name="Zhou J."/>
            <person name="Guo T."/>
            <person name="Zhao T."/>
            <person name="Huang S."/>
            <person name="Miao D."/>
            <person name="Khan W.U."/>
            <person name="Rao P."/>
            <person name="Ye M."/>
            <person name="Lei B."/>
            <person name="Liao W."/>
            <person name="Wang J."/>
            <person name="Ji L."/>
            <person name="Li Y."/>
            <person name="Guo B."/>
            <person name="Mustafa N.S."/>
            <person name="Li S."/>
            <person name="Yun Q."/>
            <person name="Keller S.R."/>
            <person name="Mao J."/>
            <person name="Zhang R."/>
            <person name="Strauss S.H."/>
        </authorList>
    </citation>
    <scope>NUCLEOTIDE SEQUENCE</scope>
    <source>
        <strain evidence="7">GM15</strain>
        <tissue evidence="7">Leaf</tissue>
    </source>
</reference>
<evidence type="ECO:0000259" key="6">
    <source>
        <dbReference type="Pfam" id="PF03016"/>
    </source>
</evidence>
<keyword evidence="4" id="KW-0735">Signal-anchor</keyword>
<dbReference type="Proteomes" id="UP000886885">
    <property type="component" value="Chromosome 10A"/>
</dbReference>
<keyword evidence="3" id="KW-0808">Transferase</keyword>
<dbReference type="PANTHER" id="PTHR11062">
    <property type="entry name" value="EXOSTOSIN HEPARAN SULFATE GLYCOSYLTRANSFERASE -RELATED"/>
    <property type="match status" value="1"/>
</dbReference>
<protein>
    <recommendedName>
        <fullName evidence="6">Exostosin GT47 domain-containing protein</fullName>
    </recommendedName>
</protein>
<dbReference type="InterPro" id="IPR040911">
    <property type="entry name" value="Exostosin_GT47"/>
</dbReference>